<dbReference type="AlphaFoldDB" id="A0AAN6PXJ7"/>
<reference evidence="2" key="1">
    <citation type="journal article" date="2023" name="Mol. Phylogenet. Evol.">
        <title>Genome-scale phylogeny and comparative genomics of the fungal order Sordariales.</title>
        <authorList>
            <person name="Hensen N."/>
            <person name="Bonometti L."/>
            <person name="Westerberg I."/>
            <person name="Brannstrom I.O."/>
            <person name="Guillou S."/>
            <person name="Cros-Aarteil S."/>
            <person name="Calhoun S."/>
            <person name="Haridas S."/>
            <person name="Kuo A."/>
            <person name="Mondo S."/>
            <person name="Pangilinan J."/>
            <person name="Riley R."/>
            <person name="LaButti K."/>
            <person name="Andreopoulos B."/>
            <person name="Lipzen A."/>
            <person name="Chen C."/>
            <person name="Yan M."/>
            <person name="Daum C."/>
            <person name="Ng V."/>
            <person name="Clum A."/>
            <person name="Steindorff A."/>
            <person name="Ohm R.A."/>
            <person name="Martin F."/>
            <person name="Silar P."/>
            <person name="Natvig D.O."/>
            <person name="Lalanne C."/>
            <person name="Gautier V."/>
            <person name="Ament-Velasquez S.L."/>
            <person name="Kruys A."/>
            <person name="Hutchinson M.I."/>
            <person name="Powell A.J."/>
            <person name="Barry K."/>
            <person name="Miller A.N."/>
            <person name="Grigoriev I.V."/>
            <person name="Debuchy R."/>
            <person name="Gladieux P."/>
            <person name="Hiltunen Thoren M."/>
            <person name="Johannesson H."/>
        </authorList>
    </citation>
    <scope>NUCLEOTIDE SEQUENCE</scope>
    <source>
        <strain evidence="2">CBS 757.83</strain>
    </source>
</reference>
<dbReference type="Proteomes" id="UP001305647">
    <property type="component" value="Unassembled WGS sequence"/>
</dbReference>
<evidence type="ECO:0000256" key="1">
    <source>
        <dbReference type="SAM" id="MobiDB-lite"/>
    </source>
</evidence>
<proteinExistence type="predicted"/>
<evidence type="ECO:0000313" key="3">
    <source>
        <dbReference type="Proteomes" id="UP001305647"/>
    </source>
</evidence>
<gene>
    <name evidence="2" type="ORF">N658DRAFT_498978</name>
</gene>
<protein>
    <submittedName>
        <fullName evidence="2">Uncharacterized protein</fullName>
    </submittedName>
</protein>
<accession>A0AAN6PXJ7</accession>
<reference evidence="2" key="2">
    <citation type="submission" date="2023-05" db="EMBL/GenBank/DDBJ databases">
        <authorList>
            <consortium name="Lawrence Berkeley National Laboratory"/>
            <person name="Steindorff A."/>
            <person name="Hensen N."/>
            <person name="Bonometti L."/>
            <person name="Westerberg I."/>
            <person name="Brannstrom I.O."/>
            <person name="Guillou S."/>
            <person name="Cros-Aarteil S."/>
            <person name="Calhoun S."/>
            <person name="Haridas S."/>
            <person name="Kuo A."/>
            <person name="Mondo S."/>
            <person name="Pangilinan J."/>
            <person name="Riley R."/>
            <person name="Labutti K."/>
            <person name="Andreopoulos B."/>
            <person name="Lipzen A."/>
            <person name="Chen C."/>
            <person name="Yanf M."/>
            <person name="Daum C."/>
            <person name="Ng V."/>
            <person name="Clum A."/>
            <person name="Ohm R."/>
            <person name="Martin F."/>
            <person name="Silar P."/>
            <person name="Natvig D."/>
            <person name="Lalanne C."/>
            <person name="Gautier V."/>
            <person name="Ament-Velasquez S.L."/>
            <person name="Kruys A."/>
            <person name="Hutchinson M.I."/>
            <person name="Powell A.J."/>
            <person name="Barry K."/>
            <person name="Miller A.N."/>
            <person name="Grigoriev I.V."/>
            <person name="Debuchy R."/>
            <person name="Gladieux P."/>
            <person name="Thoren M.H."/>
            <person name="Johannesson H."/>
        </authorList>
    </citation>
    <scope>NUCLEOTIDE SEQUENCE</scope>
    <source>
        <strain evidence="2">CBS 757.83</strain>
    </source>
</reference>
<name>A0AAN6PXJ7_9PEZI</name>
<feature type="region of interest" description="Disordered" evidence="1">
    <location>
        <begin position="25"/>
        <end position="63"/>
    </location>
</feature>
<evidence type="ECO:0000313" key="2">
    <source>
        <dbReference type="EMBL" id="KAK4098946.1"/>
    </source>
</evidence>
<organism evidence="2 3">
    <name type="scientific">Parathielavia hyrcaniae</name>
    <dbReference type="NCBI Taxonomy" id="113614"/>
    <lineage>
        <taxon>Eukaryota</taxon>
        <taxon>Fungi</taxon>
        <taxon>Dikarya</taxon>
        <taxon>Ascomycota</taxon>
        <taxon>Pezizomycotina</taxon>
        <taxon>Sordariomycetes</taxon>
        <taxon>Sordariomycetidae</taxon>
        <taxon>Sordariales</taxon>
        <taxon>Chaetomiaceae</taxon>
        <taxon>Parathielavia</taxon>
    </lineage>
</organism>
<keyword evidence="3" id="KW-1185">Reference proteome</keyword>
<feature type="compositionally biased region" description="Polar residues" evidence="1">
    <location>
        <begin position="41"/>
        <end position="52"/>
    </location>
</feature>
<sequence>MEPRQLCWTTADPPPMRLCVKPSRRPSRCVSLPTDHDGTLRTGNQPTGTSRQHAAAQTRKTGANGIREQAAAAFYTHHWKRTINILHRLEWSCALELMCSQVVRCGSQG</sequence>
<dbReference type="EMBL" id="MU863654">
    <property type="protein sequence ID" value="KAK4098946.1"/>
    <property type="molecule type" value="Genomic_DNA"/>
</dbReference>
<comment type="caution">
    <text evidence="2">The sequence shown here is derived from an EMBL/GenBank/DDBJ whole genome shotgun (WGS) entry which is preliminary data.</text>
</comment>